<dbReference type="InterPro" id="IPR036770">
    <property type="entry name" value="Ankyrin_rpt-contain_sf"/>
</dbReference>
<comment type="caution">
    <text evidence="5">The sequence shown here is derived from an EMBL/GenBank/DDBJ whole genome shotgun (WGS) entry which is preliminary data.</text>
</comment>
<accession>A0AAE0GFK5</accession>
<evidence type="ECO:0000256" key="4">
    <source>
        <dbReference type="SAM" id="MobiDB-lite"/>
    </source>
</evidence>
<feature type="region of interest" description="Disordered" evidence="4">
    <location>
        <begin position="1"/>
        <end position="22"/>
    </location>
</feature>
<gene>
    <name evidence="5" type="ORF">CYMTET_15385</name>
</gene>
<evidence type="ECO:0000313" key="6">
    <source>
        <dbReference type="Proteomes" id="UP001190700"/>
    </source>
</evidence>
<keyword evidence="2 3" id="KW-0040">ANK repeat</keyword>
<proteinExistence type="predicted"/>
<keyword evidence="6" id="KW-1185">Reference proteome</keyword>
<name>A0AAE0GFK5_9CHLO</name>
<dbReference type="SMART" id="SM00248">
    <property type="entry name" value="ANK"/>
    <property type="match status" value="7"/>
</dbReference>
<dbReference type="InterPro" id="IPR002110">
    <property type="entry name" value="Ankyrin_rpt"/>
</dbReference>
<evidence type="ECO:0000256" key="1">
    <source>
        <dbReference type="ARBA" id="ARBA00022737"/>
    </source>
</evidence>
<dbReference type="PANTHER" id="PTHR24188:SF29">
    <property type="entry name" value="GH09064P"/>
    <property type="match status" value="1"/>
</dbReference>
<dbReference type="SUPFAM" id="SSF48403">
    <property type="entry name" value="Ankyrin repeat"/>
    <property type="match status" value="1"/>
</dbReference>
<dbReference type="Pfam" id="PF12796">
    <property type="entry name" value="Ank_2"/>
    <property type="match status" value="2"/>
</dbReference>
<protein>
    <submittedName>
        <fullName evidence="5">Uncharacterized protein</fullName>
    </submittedName>
</protein>
<dbReference type="AlphaFoldDB" id="A0AAE0GFK5"/>
<evidence type="ECO:0000313" key="5">
    <source>
        <dbReference type="EMBL" id="KAK3276546.1"/>
    </source>
</evidence>
<feature type="repeat" description="ANK" evidence="3">
    <location>
        <begin position="128"/>
        <end position="160"/>
    </location>
</feature>
<dbReference type="Proteomes" id="UP001190700">
    <property type="component" value="Unassembled WGS sequence"/>
</dbReference>
<reference evidence="5 6" key="1">
    <citation type="journal article" date="2015" name="Genome Biol. Evol.">
        <title>Comparative Genomics of a Bacterivorous Green Alga Reveals Evolutionary Causalities and Consequences of Phago-Mixotrophic Mode of Nutrition.</title>
        <authorList>
            <person name="Burns J.A."/>
            <person name="Paasch A."/>
            <person name="Narechania A."/>
            <person name="Kim E."/>
        </authorList>
    </citation>
    <scope>NUCLEOTIDE SEQUENCE [LARGE SCALE GENOMIC DNA]</scope>
    <source>
        <strain evidence="5 6">PLY_AMNH</strain>
    </source>
</reference>
<evidence type="ECO:0000256" key="3">
    <source>
        <dbReference type="PROSITE-ProRule" id="PRU00023"/>
    </source>
</evidence>
<dbReference type="PROSITE" id="PS50088">
    <property type="entry name" value="ANK_REPEAT"/>
    <property type="match status" value="3"/>
</dbReference>
<feature type="repeat" description="ANK" evidence="3">
    <location>
        <begin position="190"/>
        <end position="222"/>
    </location>
</feature>
<feature type="compositionally biased region" description="Low complexity" evidence="4">
    <location>
        <begin position="11"/>
        <end position="20"/>
    </location>
</feature>
<feature type="repeat" description="ANK" evidence="3">
    <location>
        <begin position="162"/>
        <end position="190"/>
    </location>
</feature>
<dbReference type="EMBL" id="LGRX02006497">
    <property type="protein sequence ID" value="KAK3276546.1"/>
    <property type="molecule type" value="Genomic_DNA"/>
</dbReference>
<dbReference type="Gene3D" id="1.25.40.20">
    <property type="entry name" value="Ankyrin repeat-containing domain"/>
    <property type="match status" value="1"/>
</dbReference>
<organism evidence="5 6">
    <name type="scientific">Cymbomonas tetramitiformis</name>
    <dbReference type="NCBI Taxonomy" id="36881"/>
    <lineage>
        <taxon>Eukaryota</taxon>
        <taxon>Viridiplantae</taxon>
        <taxon>Chlorophyta</taxon>
        <taxon>Pyramimonadophyceae</taxon>
        <taxon>Pyramimonadales</taxon>
        <taxon>Pyramimonadaceae</taxon>
        <taxon>Cymbomonas</taxon>
    </lineage>
</organism>
<sequence length="278" mass="29922">MSTRSASKFLPSSRSVSPPKKVSEQPWYFLGSMQEEAEVAAQTNNVQAMEDMIKKNPNAKLDKLLAIATIYNSVPLVNHLIGKLTTHDLDCKKFTSVGDLMTTLLDLASQKNNLDVAQIITENGANMKDDKPLTAAVREGHVDMVRLLLNNGTDIAGRGGWVKYKPLVAAATKGHKEVVQLLVESGADLNDGAPLAASARKGHLEVAKLLMSSGADINFGQPLAEASREGHIDVAKHLMNEKADINHGNPLSAAAKKGHIEVARMLLKSMRGANAQFD</sequence>
<evidence type="ECO:0000256" key="2">
    <source>
        <dbReference type="ARBA" id="ARBA00023043"/>
    </source>
</evidence>
<dbReference type="PROSITE" id="PS50297">
    <property type="entry name" value="ANK_REP_REGION"/>
    <property type="match status" value="3"/>
</dbReference>
<dbReference type="PANTHER" id="PTHR24188">
    <property type="entry name" value="ANKYRIN REPEAT PROTEIN"/>
    <property type="match status" value="1"/>
</dbReference>
<keyword evidence="1" id="KW-0677">Repeat</keyword>
<dbReference type="Pfam" id="PF00023">
    <property type="entry name" value="Ank"/>
    <property type="match status" value="1"/>
</dbReference>